<dbReference type="Pfam" id="PF22020">
    <property type="entry name" value="RlmL_1st"/>
    <property type="match status" value="1"/>
</dbReference>
<evidence type="ECO:0000259" key="3">
    <source>
        <dbReference type="Pfam" id="PF01170"/>
    </source>
</evidence>
<evidence type="ECO:0000259" key="4">
    <source>
        <dbReference type="Pfam" id="PF22020"/>
    </source>
</evidence>
<dbReference type="Gene3D" id="3.40.50.150">
    <property type="entry name" value="Vaccinia Virus protein VP39"/>
    <property type="match status" value="1"/>
</dbReference>
<dbReference type="Gene3D" id="3.30.2130.30">
    <property type="match status" value="1"/>
</dbReference>
<feature type="domain" description="RlmL ferredoxin-like" evidence="4">
    <location>
        <begin position="9"/>
        <end position="63"/>
    </location>
</feature>
<evidence type="ECO:0000256" key="2">
    <source>
        <dbReference type="ARBA" id="ARBA00022679"/>
    </source>
</evidence>
<evidence type="ECO:0000256" key="1">
    <source>
        <dbReference type="ARBA" id="ARBA00022603"/>
    </source>
</evidence>
<evidence type="ECO:0000313" key="6">
    <source>
        <dbReference type="Proteomes" id="UP000184066"/>
    </source>
</evidence>
<dbReference type="Proteomes" id="UP000184066">
    <property type="component" value="Unassembled WGS sequence"/>
</dbReference>
<sequence>MSTQDDLDIFLAAPPGLEDELLAEARELGFADPRPERGGVAVRGGWPEIWRANLQLRGAQRVMLRAGAFMAFHLAQLDKRARRFPWGDFLRPDVPVRVEASCARSKIYHAGAAAERVARAIAETLGAPVRDDAPVRVLLRIEKDRAQLSIDCSGAPLHKRGHKLAVAKAPLRETMAALMLRRCGYAPGAPLADPMCGSGTFVIEAAEMSARLAPGRGRDFAFALLPSFDAGRWEAMRAEAAAMARTPEPAFFGADRDQGAVRAAAANAERAGVAAFARFACQPVGAFAPPDGPPGLVMVNPPYGGRIGQRRPLFALYATLGRVLRERFQGWRVGLVTSDPGLARATELPLAQLGAPIGHGGMTVRLFAAGPL</sequence>
<dbReference type="CDD" id="cd11715">
    <property type="entry name" value="THUMP_AdoMetMT"/>
    <property type="match status" value="1"/>
</dbReference>
<keyword evidence="2" id="KW-0808">Transferase</keyword>
<protein>
    <submittedName>
        <fullName evidence="5">Putative N6-adenine-specific DNA methylase</fullName>
    </submittedName>
</protein>
<dbReference type="RefSeq" id="WP_072747524.1">
    <property type="nucleotide sequence ID" value="NZ_FOHL01000006.1"/>
</dbReference>
<dbReference type="Pfam" id="PF01170">
    <property type="entry name" value="UPF0020"/>
    <property type="match status" value="1"/>
</dbReference>
<evidence type="ECO:0000313" key="5">
    <source>
        <dbReference type="EMBL" id="SHN69616.1"/>
    </source>
</evidence>
<dbReference type="InterPro" id="IPR029063">
    <property type="entry name" value="SAM-dependent_MTases_sf"/>
</dbReference>
<dbReference type="AlphaFoldDB" id="A0A1M7TFW1"/>
<dbReference type="GO" id="GO:0008990">
    <property type="term" value="F:rRNA (guanine-N2-)-methyltransferase activity"/>
    <property type="evidence" value="ECO:0007669"/>
    <property type="project" value="TreeGrafter"/>
</dbReference>
<dbReference type="EMBL" id="FRDL01000006">
    <property type="protein sequence ID" value="SHN69616.1"/>
    <property type="molecule type" value="Genomic_DNA"/>
</dbReference>
<dbReference type="PANTHER" id="PTHR47313:SF1">
    <property type="entry name" value="RIBOSOMAL RNA LARGE SUBUNIT METHYLTRANSFERASE K_L"/>
    <property type="match status" value="1"/>
</dbReference>
<feature type="domain" description="Ribosomal RNA large subunit methyltransferase K/L-like methyltransferase" evidence="3">
    <location>
        <begin position="160"/>
        <end position="346"/>
    </location>
</feature>
<dbReference type="InterPro" id="IPR000241">
    <property type="entry name" value="RlmKL-like_Mtase"/>
</dbReference>
<keyword evidence="6" id="KW-1185">Reference proteome</keyword>
<dbReference type="InterPro" id="IPR054170">
    <property type="entry name" value="RlmL_1st"/>
</dbReference>
<dbReference type="PROSITE" id="PS01261">
    <property type="entry name" value="UPF0020"/>
    <property type="match status" value="1"/>
</dbReference>
<keyword evidence="1 5" id="KW-0489">Methyltransferase</keyword>
<dbReference type="STRING" id="1189325.SAMN04488119_106112"/>
<proteinExistence type="predicted"/>
<organism evidence="5 6">
    <name type="scientific">Oceanicella actignis</name>
    <dbReference type="NCBI Taxonomy" id="1189325"/>
    <lineage>
        <taxon>Bacteria</taxon>
        <taxon>Pseudomonadati</taxon>
        <taxon>Pseudomonadota</taxon>
        <taxon>Alphaproteobacteria</taxon>
        <taxon>Rhodobacterales</taxon>
        <taxon>Paracoccaceae</taxon>
        <taxon>Oceanicella</taxon>
    </lineage>
</organism>
<name>A0A1M7TFW1_9RHOB</name>
<gene>
    <name evidence="5" type="ORF">SAMN05216200_10691</name>
</gene>
<dbReference type="InterPro" id="IPR053943">
    <property type="entry name" value="RlmKL-like_Mtase_CS"/>
</dbReference>
<accession>A0A1M7TFW1</accession>
<dbReference type="PANTHER" id="PTHR47313">
    <property type="entry name" value="RIBOSOMAL RNA LARGE SUBUNIT METHYLTRANSFERASE K/L"/>
    <property type="match status" value="1"/>
</dbReference>
<reference evidence="5 6" key="1">
    <citation type="submission" date="2016-12" db="EMBL/GenBank/DDBJ databases">
        <authorList>
            <person name="Song W.-J."/>
            <person name="Kurnit D.M."/>
        </authorList>
    </citation>
    <scope>NUCLEOTIDE SEQUENCE [LARGE SCALE GENOMIC DNA]</scope>
    <source>
        <strain evidence="5 6">CGMCC 1.10808</strain>
    </source>
</reference>
<dbReference type="OrthoDB" id="9809404at2"/>
<dbReference type="GO" id="GO:0070043">
    <property type="term" value="F:rRNA (guanine-N7-)-methyltransferase activity"/>
    <property type="evidence" value="ECO:0007669"/>
    <property type="project" value="TreeGrafter"/>
</dbReference>
<dbReference type="SUPFAM" id="SSF53335">
    <property type="entry name" value="S-adenosyl-L-methionine-dependent methyltransferases"/>
    <property type="match status" value="1"/>
</dbReference>